<evidence type="ECO:0000313" key="4">
    <source>
        <dbReference type="Proteomes" id="UP000076962"/>
    </source>
</evidence>
<dbReference type="Proteomes" id="UP000076962">
    <property type="component" value="Unassembled WGS sequence"/>
</dbReference>
<sequence length="105" mass="12126">DRHPDRNFNGENQPVVKVSQSQAHAYSQWHTPQTGENFRLPTEAEWEYAARAGQTTAYFWGNNPNEACHYANIADRKLAQTQDIKDVQNFNPMALDYMICSVMDY</sequence>
<dbReference type="PANTHER" id="PTHR23150:SF19">
    <property type="entry name" value="FORMYLGLYCINE-GENERATING ENZYME"/>
    <property type="match status" value="1"/>
</dbReference>
<feature type="region of interest" description="Disordered" evidence="1">
    <location>
        <begin position="1"/>
        <end position="34"/>
    </location>
</feature>
<dbReference type="InterPro" id="IPR051043">
    <property type="entry name" value="Sulfatase_Mod_Factor_Kinase"/>
</dbReference>
<dbReference type="InterPro" id="IPR042095">
    <property type="entry name" value="SUMF_sf"/>
</dbReference>
<feature type="domain" description="Sulfatase-modifying factor enzyme-like" evidence="2">
    <location>
        <begin position="6"/>
        <end position="92"/>
    </location>
</feature>
<dbReference type="PANTHER" id="PTHR23150">
    <property type="entry name" value="SULFATASE MODIFYING FACTOR 1, 2"/>
    <property type="match status" value="1"/>
</dbReference>
<name>A0A176S6L0_9GAMM</name>
<evidence type="ECO:0000259" key="2">
    <source>
        <dbReference type="Pfam" id="PF03781"/>
    </source>
</evidence>
<dbReference type="Gene3D" id="3.90.1580.10">
    <property type="entry name" value="paralog of FGE (formylglycine-generating enzyme)"/>
    <property type="match status" value="1"/>
</dbReference>
<evidence type="ECO:0000313" key="3">
    <source>
        <dbReference type="EMBL" id="OAD23640.1"/>
    </source>
</evidence>
<feature type="compositionally biased region" description="Polar residues" evidence="1">
    <location>
        <begin position="18"/>
        <end position="34"/>
    </location>
</feature>
<evidence type="ECO:0000256" key="1">
    <source>
        <dbReference type="SAM" id="MobiDB-lite"/>
    </source>
</evidence>
<dbReference type="EMBL" id="LUTY01000243">
    <property type="protein sequence ID" value="OAD23640.1"/>
    <property type="molecule type" value="Genomic_DNA"/>
</dbReference>
<dbReference type="InterPro" id="IPR016187">
    <property type="entry name" value="CTDL_fold"/>
</dbReference>
<dbReference type="SUPFAM" id="SSF56436">
    <property type="entry name" value="C-type lectin-like"/>
    <property type="match status" value="1"/>
</dbReference>
<reference evidence="3 4" key="1">
    <citation type="submission" date="2016-05" db="EMBL/GenBank/DDBJ databases">
        <title>Single-cell genome of chain-forming Candidatus Thiomargarita nelsonii and comparison to other large sulfur-oxidizing bacteria.</title>
        <authorList>
            <person name="Winkel M."/>
            <person name="Salman V."/>
            <person name="Woyke T."/>
            <person name="Schulz-Vogt H."/>
            <person name="Richter M."/>
            <person name="Flood B."/>
            <person name="Bailey J."/>
            <person name="Amann R."/>
            <person name="Mussmann M."/>
        </authorList>
    </citation>
    <scope>NUCLEOTIDE SEQUENCE [LARGE SCALE GENOMIC DNA]</scope>
    <source>
        <strain evidence="3 4">THI036</strain>
    </source>
</reference>
<dbReference type="AlphaFoldDB" id="A0A176S6L0"/>
<keyword evidence="4" id="KW-1185">Reference proteome</keyword>
<accession>A0A176S6L0</accession>
<feature type="non-terminal residue" evidence="3">
    <location>
        <position position="1"/>
    </location>
</feature>
<dbReference type="GO" id="GO:0120147">
    <property type="term" value="F:formylglycine-generating oxidase activity"/>
    <property type="evidence" value="ECO:0007669"/>
    <property type="project" value="TreeGrafter"/>
</dbReference>
<gene>
    <name evidence="3" type="ORF">THIOM_000520</name>
</gene>
<dbReference type="Pfam" id="PF03781">
    <property type="entry name" value="FGE-sulfatase"/>
    <property type="match status" value="1"/>
</dbReference>
<proteinExistence type="predicted"/>
<protein>
    <submittedName>
        <fullName evidence="3">Sulphatase-modifying factor domain protein</fullName>
    </submittedName>
</protein>
<dbReference type="InterPro" id="IPR005532">
    <property type="entry name" value="SUMF_dom"/>
</dbReference>
<comment type="caution">
    <text evidence="3">The sequence shown here is derived from an EMBL/GenBank/DDBJ whole genome shotgun (WGS) entry which is preliminary data.</text>
</comment>
<organism evidence="3 4">
    <name type="scientific">Candidatus Thiomargarita nelsonii</name>
    <dbReference type="NCBI Taxonomy" id="1003181"/>
    <lineage>
        <taxon>Bacteria</taxon>
        <taxon>Pseudomonadati</taxon>
        <taxon>Pseudomonadota</taxon>
        <taxon>Gammaproteobacteria</taxon>
        <taxon>Thiotrichales</taxon>
        <taxon>Thiotrichaceae</taxon>
        <taxon>Thiomargarita</taxon>
    </lineage>
</organism>